<dbReference type="Pfam" id="PF22590">
    <property type="entry name" value="Cas3-like_C_2"/>
    <property type="match status" value="1"/>
</dbReference>
<dbReference type="GO" id="GO:0046872">
    <property type="term" value="F:metal ion binding"/>
    <property type="evidence" value="ECO:0007669"/>
    <property type="project" value="UniProtKB-KW"/>
</dbReference>
<dbReference type="InterPro" id="IPR038257">
    <property type="entry name" value="CRISPR-assoc_Cas3_HD_sf"/>
</dbReference>
<dbReference type="InterPro" id="IPR050547">
    <property type="entry name" value="DEAD_box_RNA_helicases"/>
</dbReference>
<keyword evidence="8" id="KW-0067">ATP-binding</keyword>
<dbReference type="Pfam" id="PF18019">
    <property type="entry name" value="Cas3_HD"/>
    <property type="match status" value="1"/>
</dbReference>
<evidence type="ECO:0000313" key="12">
    <source>
        <dbReference type="Proteomes" id="UP000611500"/>
    </source>
</evidence>
<proteinExistence type="inferred from homology"/>
<evidence type="ECO:0000256" key="5">
    <source>
        <dbReference type="ARBA" id="ARBA00022741"/>
    </source>
</evidence>
<dbReference type="InterPro" id="IPR006483">
    <property type="entry name" value="CRISPR-assoc_Cas3_HD"/>
</dbReference>
<comment type="caution">
    <text evidence="11">The sequence shown here is derived from an EMBL/GenBank/DDBJ whole genome shotgun (WGS) entry which is preliminary data.</text>
</comment>
<evidence type="ECO:0000256" key="1">
    <source>
        <dbReference type="ARBA" id="ARBA00006847"/>
    </source>
</evidence>
<dbReference type="InterPro" id="IPR054712">
    <property type="entry name" value="Cas3-like_dom"/>
</dbReference>
<gene>
    <name evidence="11" type="ORF">GCM10010961_33720</name>
</gene>
<dbReference type="Gene3D" id="1.10.3210.30">
    <property type="match status" value="1"/>
</dbReference>
<comment type="similarity">
    <text evidence="2">In the central section; belongs to the CRISPR-associated helicase Cas3 family.</text>
</comment>
<comment type="similarity">
    <text evidence="1">In the N-terminal section; belongs to the CRISPR-associated nuclease Cas3-HD family.</text>
</comment>
<evidence type="ECO:0000259" key="10">
    <source>
        <dbReference type="PROSITE" id="PS51643"/>
    </source>
</evidence>
<evidence type="ECO:0000313" key="11">
    <source>
        <dbReference type="EMBL" id="GHG98419.1"/>
    </source>
</evidence>
<keyword evidence="6" id="KW-0378">Hydrolase</keyword>
<evidence type="ECO:0000256" key="3">
    <source>
        <dbReference type="ARBA" id="ARBA00022722"/>
    </source>
</evidence>
<dbReference type="InterPro" id="IPR001650">
    <property type="entry name" value="Helicase_C-like"/>
</dbReference>
<dbReference type="AlphaFoldDB" id="A0A8J3H9S9"/>
<keyword evidence="7" id="KW-0347">Helicase</keyword>
<dbReference type="NCBIfam" id="TIGR01596">
    <property type="entry name" value="cas3_HD"/>
    <property type="match status" value="1"/>
</dbReference>
<dbReference type="GO" id="GO:0051607">
    <property type="term" value="P:defense response to virus"/>
    <property type="evidence" value="ECO:0007669"/>
    <property type="project" value="UniProtKB-KW"/>
</dbReference>
<dbReference type="InterPro" id="IPR014001">
    <property type="entry name" value="Helicase_ATP-bd"/>
</dbReference>
<dbReference type="GO" id="GO:0003724">
    <property type="term" value="F:RNA helicase activity"/>
    <property type="evidence" value="ECO:0007669"/>
    <property type="project" value="TreeGrafter"/>
</dbReference>
<feature type="domain" description="HD Cas3-type" evidence="10">
    <location>
        <begin position="15"/>
        <end position="194"/>
    </location>
</feature>
<evidence type="ECO:0000256" key="7">
    <source>
        <dbReference type="ARBA" id="ARBA00022806"/>
    </source>
</evidence>
<dbReference type="Proteomes" id="UP000611500">
    <property type="component" value="Unassembled WGS sequence"/>
</dbReference>
<organism evidence="11 12">
    <name type="scientific">Pseudodonghicola xiamenensis</name>
    <dbReference type="NCBI Taxonomy" id="337702"/>
    <lineage>
        <taxon>Bacteria</taxon>
        <taxon>Pseudomonadati</taxon>
        <taxon>Pseudomonadota</taxon>
        <taxon>Alphaproteobacteria</taxon>
        <taxon>Rhodobacterales</taxon>
        <taxon>Paracoccaceae</taxon>
        <taxon>Pseudodonghicola</taxon>
    </lineage>
</organism>
<dbReference type="NCBIfam" id="TIGR01587">
    <property type="entry name" value="cas3_core"/>
    <property type="match status" value="1"/>
</dbReference>
<evidence type="ECO:0000256" key="6">
    <source>
        <dbReference type="ARBA" id="ARBA00022801"/>
    </source>
</evidence>
<dbReference type="Pfam" id="PF00270">
    <property type="entry name" value="DEAD"/>
    <property type="match status" value="1"/>
</dbReference>
<dbReference type="GO" id="GO:0005524">
    <property type="term" value="F:ATP binding"/>
    <property type="evidence" value="ECO:0007669"/>
    <property type="project" value="UniProtKB-KW"/>
</dbReference>
<dbReference type="GO" id="GO:0003723">
    <property type="term" value="F:RNA binding"/>
    <property type="evidence" value="ECO:0007669"/>
    <property type="project" value="TreeGrafter"/>
</dbReference>
<reference evidence="11" key="1">
    <citation type="journal article" date="2014" name="Int. J. Syst. Evol. Microbiol.">
        <title>Complete genome sequence of Corynebacterium casei LMG S-19264T (=DSM 44701T), isolated from a smear-ripened cheese.</title>
        <authorList>
            <consortium name="US DOE Joint Genome Institute (JGI-PGF)"/>
            <person name="Walter F."/>
            <person name="Albersmeier A."/>
            <person name="Kalinowski J."/>
            <person name="Ruckert C."/>
        </authorList>
    </citation>
    <scope>NUCLEOTIDE SEQUENCE</scope>
    <source>
        <strain evidence="11">CGMCC 1.7081</strain>
    </source>
</reference>
<keyword evidence="3" id="KW-0540">Nuclease</keyword>
<name>A0A8J3H9S9_9RHOB</name>
<keyword evidence="5" id="KW-0547">Nucleotide-binding</keyword>
<dbReference type="GO" id="GO:0016787">
    <property type="term" value="F:hydrolase activity"/>
    <property type="evidence" value="ECO:0007669"/>
    <property type="project" value="UniProtKB-KW"/>
</dbReference>
<dbReference type="InterPro" id="IPR027417">
    <property type="entry name" value="P-loop_NTPase"/>
</dbReference>
<dbReference type="InterPro" id="IPR011545">
    <property type="entry name" value="DEAD/DEAH_box_helicase_dom"/>
</dbReference>
<dbReference type="Gene3D" id="3.40.50.300">
    <property type="entry name" value="P-loop containing nucleotide triphosphate hydrolases"/>
    <property type="match status" value="2"/>
</dbReference>
<evidence type="ECO:0000256" key="4">
    <source>
        <dbReference type="ARBA" id="ARBA00022723"/>
    </source>
</evidence>
<keyword evidence="4" id="KW-0479">Metal-binding</keyword>
<dbReference type="PROSITE" id="PS51643">
    <property type="entry name" value="HD_CAS3"/>
    <property type="match status" value="1"/>
</dbReference>
<dbReference type="SMART" id="SM00490">
    <property type="entry name" value="HELICc"/>
    <property type="match status" value="1"/>
</dbReference>
<dbReference type="GO" id="GO:0004518">
    <property type="term" value="F:nuclease activity"/>
    <property type="evidence" value="ECO:0007669"/>
    <property type="project" value="UniProtKB-KW"/>
</dbReference>
<reference evidence="11" key="2">
    <citation type="submission" date="2020-09" db="EMBL/GenBank/DDBJ databases">
        <authorList>
            <person name="Sun Q."/>
            <person name="Zhou Y."/>
        </authorList>
    </citation>
    <scope>NUCLEOTIDE SEQUENCE</scope>
    <source>
        <strain evidence="11">CGMCC 1.7081</strain>
    </source>
</reference>
<dbReference type="EMBL" id="BNAP01000021">
    <property type="protein sequence ID" value="GHG98419.1"/>
    <property type="molecule type" value="Genomic_DNA"/>
</dbReference>
<sequence length="831" mass="88295">MRDLLNWPGKSAPDVGGVEHPAVYHMLDVAAVAERLIAPFGLDAPQRDALVFLIALHDLGKISEGFRAMLRGEAAGGGPRHWQVSEVLLRHHDDLLATRLGCAPHRRAALYAAVAGHHGRPSDLALPIGRHHPARHGPQDVALKLAGTGVAVAREVIAAFAALWPGASLDGLSLEQAQRLSWWLAGLCTTADWIGSNTDWFAPNAQAMPLSAYLAQARLTAVEAVEGAGLGGCDLRQGPLFDFAPRPMQEACAQVPLPEGPMLAVIEDETGAGKTEAALLLAQRMLAAGKGRGLFFALPTMATADAMFERAAGVVGRMFDAPRVTLAHGRAGLSVAFRDIQQGRADSPDDVTCTDWLAQSRRRALLADVGVGTIDQALLAVLPVKFQTLRYFGLSSKILIVDEVHELGEPYIGAELEALLRMHRAAGGSAILLTATLPVAQRAKLLAVYDGQAPSPTYPALTVAGGAAVSDFPQATGSKGPVRVVRLGRMDEAVEVISGAAARGAACVWVRNSVDDAIAAVQALQEAGIEADLLHARFALGDRKRIEAAARGRFGKDGRGRAGRVLVGTQVLESSLDFDFDVMVSDLAPMAALVQRAGRLWRHMAERPQAIRPVPAPILHVLAPDPAQVSDDRWLQGVLGGGAFVYPLADQWRTADHLFRVGEITAPSGLRALIEAVHGAGARDVPQALEAAELRTEGEGAAARGHAAQNIVDFAAGYRAGGRANDDARYPTRLGEEQQTLVLARYDGAGGLQPWIAGSEGWALSEVSASRKRLARFDLPDQDAPEIVALTRDWPEWKRAALRICPVAGDGTICPGLRYETEMGLVLEVKS</sequence>
<accession>A0A8J3H9S9</accession>
<dbReference type="SUPFAM" id="SSF52540">
    <property type="entry name" value="P-loop containing nucleoside triphosphate hydrolases"/>
    <property type="match status" value="1"/>
</dbReference>
<dbReference type="RefSeq" id="WP_035367257.1">
    <property type="nucleotide sequence ID" value="NZ_BNAP01000021.1"/>
</dbReference>
<evidence type="ECO:0000256" key="2">
    <source>
        <dbReference type="ARBA" id="ARBA00009046"/>
    </source>
</evidence>
<dbReference type="InterPro" id="IPR006474">
    <property type="entry name" value="Helicase_Cas3_CRISPR-ass_core"/>
</dbReference>
<keyword evidence="9" id="KW-0051">Antiviral defense</keyword>
<dbReference type="SMART" id="SM00487">
    <property type="entry name" value="DEXDc"/>
    <property type="match status" value="1"/>
</dbReference>
<dbReference type="PANTHER" id="PTHR47963">
    <property type="entry name" value="DEAD-BOX ATP-DEPENDENT RNA HELICASE 47, MITOCHONDRIAL"/>
    <property type="match status" value="1"/>
</dbReference>
<keyword evidence="12" id="KW-1185">Reference proteome</keyword>
<evidence type="ECO:0000256" key="9">
    <source>
        <dbReference type="ARBA" id="ARBA00023118"/>
    </source>
</evidence>
<dbReference type="PANTHER" id="PTHR47963:SF9">
    <property type="entry name" value="CRISPR-ASSOCIATED ENDONUCLEASE_HELICASE CAS3"/>
    <property type="match status" value="1"/>
</dbReference>
<dbReference type="CDD" id="cd09641">
    <property type="entry name" value="Cas3''_I"/>
    <property type="match status" value="1"/>
</dbReference>
<evidence type="ECO:0000256" key="8">
    <source>
        <dbReference type="ARBA" id="ARBA00022840"/>
    </source>
</evidence>
<protein>
    <submittedName>
        <fullName evidence="11">CRISPR-associated helicase/endonuclease Cas3</fullName>
    </submittedName>
</protein>